<evidence type="ECO:0000313" key="9">
    <source>
        <dbReference type="EMBL" id="MDT2515066.1"/>
    </source>
</evidence>
<dbReference type="InterPro" id="IPR019931">
    <property type="entry name" value="LPXTG_anchor"/>
</dbReference>
<dbReference type="Gene3D" id="2.60.40.3050">
    <property type="match status" value="1"/>
</dbReference>
<evidence type="ECO:0000259" key="8">
    <source>
        <dbReference type="PROSITE" id="PS50847"/>
    </source>
</evidence>
<feature type="compositionally biased region" description="Basic and acidic residues" evidence="6">
    <location>
        <begin position="189"/>
        <end position="198"/>
    </location>
</feature>
<sequence length="258" mass="28250">MDQIQKNTADGTITFDAIEYGEAGTYEYTISEVIPAEKEAGITYDDTIYKVFVTVEEKAGKLETTAVYEGVEAGKQPIFTNHFTPDKEIPPGELLLKKTDSKTGKRLANAEFKLVTGEDKIVEGQEMIVTGKDGTILIKGLTDGSYKLIETKAPKGYQLDATPIEFSVKDNQPNVKEVTKENTPIAEPEIEKTKDETKNSVTKKNTTTHQSTTRSTSTTSKRLPSTGSQNSGIWSTLGILVLLIVLGVVVLKVRKKSI</sequence>
<evidence type="ECO:0000256" key="6">
    <source>
        <dbReference type="SAM" id="MobiDB-lite"/>
    </source>
</evidence>
<dbReference type="Pfam" id="PF17802">
    <property type="entry name" value="SpaA"/>
    <property type="match status" value="1"/>
</dbReference>
<keyword evidence="5" id="KW-0572">Peptidoglycan-anchor</keyword>
<evidence type="ECO:0000313" key="10">
    <source>
        <dbReference type="Proteomes" id="UP001264335"/>
    </source>
</evidence>
<dbReference type="InterPro" id="IPR041033">
    <property type="entry name" value="SpaA_PFL_dom_1"/>
</dbReference>
<dbReference type="InterPro" id="IPR038174">
    <property type="entry name" value="Strep_pil_link_sf"/>
</dbReference>
<keyword evidence="7" id="KW-1133">Transmembrane helix</keyword>
<reference evidence="9 10" key="1">
    <citation type="submission" date="2023-03" db="EMBL/GenBank/DDBJ databases">
        <authorList>
            <person name="Shen W."/>
            <person name="Cai J."/>
        </authorList>
    </citation>
    <scope>NUCLEOTIDE SEQUENCE [LARGE SCALE GENOMIC DNA]</scope>
    <source>
        <strain evidence="9 10">Y2</strain>
    </source>
</reference>
<evidence type="ECO:0000256" key="1">
    <source>
        <dbReference type="ARBA" id="ARBA00007257"/>
    </source>
</evidence>
<evidence type="ECO:0000256" key="5">
    <source>
        <dbReference type="ARBA" id="ARBA00023088"/>
    </source>
</evidence>
<evidence type="ECO:0000256" key="2">
    <source>
        <dbReference type="ARBA" id="ARBA00022512"/>
    </source>
</evidence>
<dbReference type="NCBIfam" id="TIGR01167">
    <property type="entry name" value="LPXTG_anchor"/>
    <property type="match status" value="1"/>
</dbReference>
<keyword evidence="7" id="KW-0472">Membrane</keyword>
<proteinExistence type="inferred from homology"/>
<feature type="region of interest" description="Disordered" evidence="6">
    <location>
        <begin position="177"/>
        <end position="229"/>
    </location>
</feature>
<accession>A0ABD5F9T6</accession>
<dbReference type="PANTHER" id="PTHR36108">
    <property type="entry name" value="COLOSSIN-B-RELATED"/>
    <property type="match status" value="1"/>
</dbReference>
<dbReference type="NCBIfam" id="TIGR03786">
    <property type="entry name" value="strep_pil_rpt"/>
    <property type="match status" value="1"/>
</dbReference>
<evidence type="ECO:0000256" key="3">
    <source>
        <dbReference type="ARBA" id="ARBA00022525"/>
    </source>
</evidence>
<keyword evidence="3" id="KW-0964">Secreted</keyword>
<dbReference type="PANTHER" id="PTHR36108:SF13">
    <property type="entry name" value="COLOSSIN-B-RELATED"/>
    <property type="match status" value="1"/>
</dbReference>
<feature type="compositionally biased region" description="Low complexity" evidence="6">
    <location>
        <begin position="199"/>
        <end position="226"/>
    </location>
</feature>
<feature type="transmembrane region" description="Helical" evidence="7">
    <location>
        <begin position="232"/>
        <end position="251"/>
    </location>
</feature>
<comment type="caution">
    <text evidence="9">The sequence shown here is derived from an EMBL/GenBank/DDBJ whole genome shotgun (WGS) entry which is preliminary data.</text>
</comment>
<name>A0ABD5F9T6_ENTAV</name>
<comment type="similarity">
    <text evidence="1">Belongs to the serine-aspartate repeat-containing protein (SDr) family.</text>
</comment>
<evidence type="ECO:0000256" key="7">
    <source>
        <dbReference type="SAM" id="Phobius"/>
    </source>
</evidence>
<dbReference type="Pfam" id="PF12892">
    <property type="entry name" value="FctA"/>
    <property type="match status" value="1"/>
</dbReference>
<keyword evidence="7" id="KW-0812">Transmembrane</keyword>
<feature type="domain" description="Gram-positive cocci surface proteins LPxTG" evidence="8">
    <location>
        <begin position="223"/>
        <end position="258"/>
    </location>
</feature>
<protein>
    <submittedName>
        <fullName evidence="9">SpaA isopeptide-forming pilin-related protein</fullName>
    </submittedName>
</protein>
<dbReference type="AlphaFoldDB" id="A0ABD5F9T6"/>
<organism evidence="9 10">
    <name type="scientific">Enterococcus avium</name>
    <name type="common">Streptococcus avium</name>
    <dbReference type="NCBI Taxonomy" id="33945"/>
    <lineage>
        <taxon>Bacteria</taxon>
        <taxon>Bacillati</taxon>
        <taxon>Bacillota</taxon>
        <taxon>Bacilli</taxon>
        <taxon>Lactobacillales</taxon>
        <taxon>Enterococcaceae</taxon>
        <taxon>Enterococcus</taxon>
    </lineage>
</organism>
<dbReference type="SUPFAM" id="SSF49478">
    <property type="entry name" value="Cna protein B-type domain"/>
    <property type="match status" value="1"/>
</dbReference>
<dbReference type="InterPro" id="IPR013783">
    <property type="entry name" value="Ig-like_fold"/>
</dbReference>
<evidence type="ECO:0000256" key="4">
    <source>
        <dbReference type="ARBA" id="ARBA00022729"/>
    </source>
</evidence>
<dbReference type="PROSITE" id="PS50847">
    <property type="entry name" value="GRAM_POS_ANCHORING"/>
    <property type="match status" value="1"/>
</dbReference>
<dbReference type="InterPro" id="IPR022464">
    <property type="entry name" value="Strep_pil_isopept_link"/>
</dbReference>
<gene>
    <name evidence="9" type="ORF">P7D79_12650</name>
</gene>
<dbReference type="Proteomes" id="UP001264335">
    <property type="component" value="Unassembled WGS sequence"/>
</dbReference>
<keyword evidence="4" id="KW-0732">Signal</keyword>
<dbReference type="EMBL" id="JARPWY010000033">
    <property type="protein sequence ID" value="MDT2515066.1"/>
    <property type="molecule type" value="Genomic_DNA"/>
</dbReference>
<keyword evidence="2" id="KW-0134">Cell wall</keyword>
<dbReference type="Gene3D" id="2.60.40.10">
    <property type="entry name" value="Immunoglobulins"/>
    <property type="match status" value="1"/>
</dbReference>